<dbReference type="InterPro" id="IPR036457">
    <property type="entry name" value="PPM-type-like_dom_sf"/>
</dbReference>
<dbReference type="SUPFAM" id="SSF81606">
    <property type="entry name" value="PP2C-like"/>
    <property type="match status" value="1"/>
</dbReference>
<evidence type="ECO:0000256" key="1">
    <source>
        <dbReference type="SAM" id="Phobius"/>
    </source>
</evidence>
<proteinExistence type="predicted"/>
<dbReference type="AlphaFoldDB" id="A0AAX2ZFK1"/>
<dbReference type="EMBL" id="CP081135">
    <property type="protein sequence ID" value="UEL48078.1"/>
    <property type="molecule type" value="Genomic_DNA"/>
</dbReference>
<evidence type="ECO:0000259" key="2">
    <source>
        <dbReference type="Pfam" id="PF13672"/>
    </source>
</evidence>
<keyword evidence="1" id="KW-0812">Transmembrane</keyword>
<dbReference type="Pfam" id="PF13672">
    <property type="entry name" value="PP2C_2"/>
    <property type="match status" value="1"/>
</dbReference>
<reference evidence="3 4" key="1">
    <citation type="journal article" date="2023" name="Int. J. Syst. Evol. Microbiol.">
        <title>Terrisporobacter hibernicus sp. nov., isolated from bovine faeces in Northern Ireland.</title>
        <authorList>
            <person name="Mitchell M."/>
            <person name="Nguyen S.V."/>
            <person name="Connor M."/>
            <person name="Fairley D.J."/>
            <person name="Donoghue O."/>
            <person name="Marshall H."/>
            <person name="Koolman L."/>
            <person name="McMullan G."/>
            <person name="Schaffer K.E."/>
            <person name="McGrath J.W."/>
            <person name="Fanning S."/>
        </authorList>
    </citation>
    <scope>NUCLEOTIDE SEQUENCE [LARGE SCALE GENOMIC DNA]</scope>
    <source>
        <strain evidence="3 4">MCA3</strain>
    </source>
</reference>
<evidence type="ECO:0000313" key="3">
    <source>
        <dbReference type="EMBL" id="UEL48078.1"/>
    </source>
</evidence>
<dbReference type="RefSeq" id="WP_228416264.1">
    <property type="nucleotide sequence ID" value="NZ_CP081135.1"/>
</dbReference>
<dbReference type="Gene3D" id="3.60.40.10">
    <property type="entry name" value="PPM-type phosphatase domain"/>
    <property type="match status" value="1"/>
</dbReference>
<evidence type="ECO:0000313" key="4">
    <source>
        <dbReference type="Proteomes" id="UP001198983"/>
    </source>
</evidence>
<feature type="transmembrane region" description="Helical" evidence="1">
    <location>
        <begin position="114"/>
        <end position="133"/>
    </location>
</feature>
<dbReference type="Proteomes" id="UP001198983">
    <property type="component" value="Chromosome"/>
</dbReference>
<gene>
    <name evidence="3" type="ORF">JW646_01095</name>
</gene>
<keyword evidence="4" id="KW-1185">Reference proteome</keyword>
<sequence>MKFSVFSKSVVGYKNIIKNKSSQDYLKFDYVNDGLICAVADGHSGDFFTYSHLGSKFACEVAIETLKKYEGEDIGKIKTLLDNKILQREICNRWRILVELDIQNRLPRAFRYNYFIYGTTLLVVMITKNYIIYLKLGDGDIIIKQDNEFKKVLPSYNKNIVDCLAEDKAYDKIIYKAVINEMNINSIIIYSDGFENSFVSYKSMLKNIDNTLMKYNKNIFSKMKLEKNYDKELSDLSKSGSLDDISIVFVNALL</sequence>
<dbReference type="KEGG" id="tem:JW646_01095"/>
<organism evidence="3 4">
    <name type="scientific">Terrisporobacter hibernicus</name>
    <dbReference type="NCBI Taxonomy" id="2813371"/>
    <lineage>
        <taxon>Bacteria</taxon>
        <taxon>Bacillati</taxon>
        <taxon>Bacillota</taxon>
        <taxon>Clostridia</taxon>
        <taxon>Peptostreptococcales</taxon>
        <taxon>Peptostreptococcaceae</taxon>
        <taxon>Terrisporobacter</taxon>
    </lineage>
</organism>
<feature type="domain" description="PPM-type phosphatase" evidence="2">
    <location>
        <begin position="11"/>
        <end position="219"/>
    </location>
</feature>
<name>A0AAX2ZFK1_9FIRM</name>
<accession>A0AAX2ZFK1</accession>
<keyword evidence="1" id="KW-1133">Transmembrane helix</keyword>
<dbReference type="InterPro" id="IPR001932">
    <property type="entry name" value="PPM-type_phosphatase-like_dom"/>
</dbReference>
<protein>
    <submittedName>
        <fullName evidence="3">Protein phosphatase 2C domain-containing protein</fullName>
    </submittedName>
</protein>
<keyword evidence="1" id="KW-0472">Membrane</keyword>